<dbReference type="STRING" id="658218.SAMN05216562_2988"/>
<dbReference type="Proteomes" id="UP000198658">
    <property type="component" value="Unassembled WGS sequence"/>
</dbReference>
<evidence type="ECO:0000256" key="1">
    <source>
        <dbReference type="ARBA" id="ARBA00023016"/>
    </source>
</evidence>
<protein>
    <submittedName>
        <fullName evidence="5">Putative intracellular protease/amidase</fullName>
    </submittedName>
</protein>
<dbReference type="GO" id="GO:0008233">
    <property type="term" value="F:peptidase activity"/>
    <property type="evidence" value="ECO:0007669"/>
    <property type="project" value="UniProtKB-KW"/>
</dbReference>
<organism evidence="5 6">
    <name type="scientific">Microbulbifer marinus</name>
    <dbReference type="NCBI Taxonomy" id="658218"/>
    <lineage>
        <taxon>Bacteria</taxon>
        <taxon>Pseudomonadati</taxon>
        <taxon>Pseudomonadota</taxon>
        <taxon>Gammaproteobacteria</taxon>
        <taxon>Cellvibrionales</taxon>
        <taxon>Microbulbiferaceae</taxon>
        <taxon>Microbulbifer</taxon>
    </lineage>
</organism>
<keyword evidence="5" id="KW-0378">Hydrolase</keyword>
<dbReference type="PANTHER" id="PTHR48094">
    <property type="entry name" value="PROTEIN/NUCLEIC ACID DEGLYCASE DJ-1-RELATED"/>
    <property type="match status" value="1"/>
</dbReference>
<proteinExistence type="inferred from homology"/>
<reference evidence="6" key="1">
    <citation type="submission" date="2016-10" db="EMBL/GenBank/DDBJ databases">
        <authorList>
            <person name="Varghese N."/>
            <person name="Submissions S."/>
        </authorList>
    </citation>
    <scope>NUCLEOTIDE SEQUENCE [LARGE SCALE GENOMIC DNA]</scope>
    <source>
        <strain evidence="6">CGMCC 1.10657</strain>
    </source>
</reference>
<comment type="similarity">
    <text evidence="3">Belongs to the peptidase C56 family. HSP31-like subfamily.</text>
</comment>
<dbReference type="AlphaFoldDB" id="A0A1H4AZG1"/>
<dbReference type="RefSeq" id="WP_091390501.1">
    <property type="nucleotide sequence ID" value="NZ_FNQO01000004.1"/>
</dbReference>
<dbReference type="GO" id="GO:0019172">
    <property type="term" value="F:glyoxalase III activity"/>
    <property type="evidence" value="ECO:0007669"/>
    <property type="project" value="TreeGrafter"/>
</dbReference>
<keyword evidence="2" id="KW-0456">Lyase</keyword>
<keyword evidence="1" id="KW-0346">Stress response</keyword>
<dbReference type="InterPro" id="IPR002818">
    <property type="entry name" value="DJ-1/PfpI"/>
</dbReference>
<evidence type="ECO:0000256" key="2">
    <source>
        <dbReference type="ARBA" id="ARBA00023239"/>
    </source>
</evidence>
<dbReference type="EMBL" id="FNQO01000004">
    <property type="protein sequence ID" value="SEA41303.1"/>
    <property type="molecule type" value="Genomic_DNA"/>
</dbReference>
<dbReference type="Pfam" id="PF01965">
    <property type="entry name" value="DJ-1_PfpI"/>
    <property type="match status" value="1"/>
</dbReference>
<evidence type="ECO:0000313" key="6">
    <source>
        <dbReference type="Proteomes" id="UP000198658"/>
    </source>
</evidence>
<dbReference type="OrthoDB" id="9792284at2"/>
<dbReference type="GO" id="GO:0005737">
    <property type="term" value="C:cytoplasm"/>
    <property type="evidence" value="ECO:0007669"/>
    <property type="project" value="TreeGrafter"/>
</dbReference>
<dbReference type="GO" id="GO:0006508">
    <property type="term" value="P:proteolysis"/>
    <property type="evidence" value="ECO:0007669"/>
    <property type="project" value="UniProtKB-KW"/>
</dbReference>
<keyword evidence="5" id="KW-0645">Protease</keyword>
<sequence>MVKKLLLTLSIIALSLFGTGFWLKSLIPPPQDHVALAQTSPSDLNYLQQITPEKRGKILAVVTSTDTLGNSGQSTGYELTELSRPYYVFTANGFEVDIASTAGGIPPVVIDKDDMGPFDYAFLNDKIAQRKVNHTIPIEQVQSEDYQAVFFVGGKGAMFDFPDNPSVQKLVRQTYISGGVIGAVCHGPAALVNVKLPGGEPLLANRRVSGFTNEEELFLIPDAPQLFPFLLEDGLRQSGAIFEPGPAYLKQISIDGRLLTGQNPWSVWPLAEAMVEALGNQPTPRSLTPAELTVELLLTYEQQGIAPAQKKLLRITEHKGAIIDRRLLAMHGIVAIMRGQLGKAVDIVRLLAQAKSLQVS</sequence>
<evidence type="ECO:0000256" key="3">
    <source>
        <dbReference type="ARBA" id="ARBA00038493"/>
    </source>
</evidence>
<evidence type="ECO:0000313" key="5">
    <source>
        <dbReference type="EMBL" id="SEA41303.1"/>
    </source>
</evidence>
<dbReference type="PANTHER" id="PTHR48094:SF11">
    <property type="entry name" value="GLUTATHIONE-INDEPENDENT GLYOXALASE HSP31-RELATED"/>
    <property type="match status" value="1"/>
</dbReference>
<name>A0A1H4AZG1_9GAMM</name>
<feature type="domain" description="DJ-1/PfpI" evidence="4">
    <location>
        <begin position="76"/>
        <end position="196"/>
    </location>
</feature>
<dbReference type="InterPro" id="IPR029062">
    <property type="entry name" value="Class_I_gatase-like"/>
</dbReference>
<dbReference type="SUPFAM" id="SSF52317">
    <property type="entry name" value="Class I glutamine amidotransferase-like"/>
    <property type="match status" value="1"/>
</dbReference>
<keyword evidence="6" id="KW-1185">Reference proteome</keyword>
<gene>
    <name evidence="5" type="ORF">SAMN05216562_2988</name>
</gene>
<dbReference type="CDD" id="cd03141">
    <property type="entry name" value="GATase1_Hsp31_like"/>
    <property type="match status" value="1"/>
</dbReference>
<dbReference type="Gene3D" id="3.40.50.880">
    <property type="match status" value="1"/>
</dbReference>
<dbReference type="InterPro" id="IPR050325">
    <property type="entry name" value="Prot/Nucl_acid_deglycase"/>
</dbReference>
<evidence type="ECO:0000259" key="4">
    <source>
        <dbReference type="Pfam" id="PF01965"/>
    </source>
</evidence>
<accession>A0A1H4AZG1</accession>
<dbReference type="GO" id="GO:0019243">
    <property type="term" value="P:methylglyoxal catabolic process to D-lactate via S-lactoyl-glutathione"/>
    <property type="evidence" value="ECO:0007669"/>
    <property type="project" value="TreeGrafter"/>
</dbReference>